<dbReference type="InterPro" id="IPR015947">
    <property type="entry name" value="PUA-like_sf"/>
</dbReference>
<dbReference type="Gene3D" id="1.20.58.1480">
    <property type="match status" value="1"/>
</dbReference>
<dbReference type="InterPro" id="IPR003111">
    <property type="entry name" value="Lon_prtase_N"/>
</dbReference>
<organism evidence="5 6">
    <name type="scientific">Sesamum angolense</name>
    <dbReference type="NCBI Taxonomy" id="2727404"/>
    <lineage>
        <taxon>Eukaryota</taxon>
        <taxon>Viridiplantae</taxon>
        <taxon>Streptophyta</taxon>
        <taxon>Embryophyta</taxon>
        <taxon>Tracheophyta</taxon>
        <taxon>Spermatophyta</taxon>
        <taxon>Magnoliopsida</taxon>
        <taxon>eudicotyledons</taxon>
        <taxon>Gunneridae</taxon>
        <taxon>Pentapetalae</taxon>
        <taxon>asterids</taxon>
        <taxon>lamiids</taxon>
        <taxon>Lamiales</taxon>
        <taxon>Pedaliaceae</taxon>
        <taxon>Sesamum</taxon>
    </lineage>
</organism>
<reference evidence="5" key="2">
    <citation type="journal article" date="2024" name="Plant">
        <title>Genomic evolution and insights into agronomic trait innovations of Sesamum species.</title>
        <authorList>
            <person name="Miao H."/>
            <person name="Wang L."/>
            <person name="Qu L."/>
            <person name="Liu H."/>
            <person name="Sun Y."/>
            <person name="Le M."/>
            <person name="Wang Q."/>
            <person name="Wei S."/>
            <person name="Zheng Y."/>
            <person name="Lin W."/>
            <person name="Duan Y."/>
            <person name="Cao H."/>
            <person name="Xiong S."/>
            <person name="Wang X."/>
            <person name="Wei L."/>
            <person name="Li C."/>
            <person name="Ma Q."/>
            <person name="Ju M."/>
            <person name="Zhao R."/>
            <person name="Li G."/>
            <person name="Mu C."/>
            <person name="Tian Q."/>
            <person name="Mei H."/>
            <person name="Zhang T."/>
            <person name="Gao T."/>
            <person name="Zhang H."/>
        </authorList>
    </citation>
    <scope>NUCLEOTIDE SEQUENCE</scope>
    <source>
        <strain evidence="5">K16</strain>
    </source>
</reference>
<feature type="compositionally biased region" description="Acidic residues" evidence="2">
    <location>
        <begin position="74"/>
        <end position="94"/>
    </location>
</feature>
<dbReference type="Gene3D" id="2.30.130.40">
    <property type="entry name" value="LON domain-like"/>
    <property type="match status" value="1"/>
</dbReference>
<dbReference type="PROSITE" id="PS51788">
    <property type="entry name" value="CULT"/>
    <property type="match status" value="1"/>
</dbReference>
<feature type="domain" description="CULT" evidence="4">
    <location>
        <begin position="488"/>
        <end position="591"/>
    </location>
</feature>
<evidence type="ECO:0000256" key="1">
    <source>
        <dbReference type="ARBA" id="ARBA00009142"/>
    </source>
</evidence>
<name>A0AAE1WX97_9LAMI</name>
<dbReference type="Proteomes" id="UP001289374">
    <property type="component" value="Unassembled WGS sequence"/>
</dbReference>
<evidence type="ECO:0000313" key="5">
    <source>
        <dbReference type="EMBL" id="KAK4401190.1"/>
    </source>
</evidence>
<keyword evidence="6" id="KW-1185">Reference proteome</keyword>
<dbReference type="SUPFAM" id="SSF88697">
    <property type="entry name" value="PUA domain-like"/>
    <property type="match status" value="2"/>
</dbReference>
<dbReference type="PROSITE" id="PS51787">
    <property type="entry name" value="LON_N"/>
    <property type="match status" value="1"/>
</dbReference>
<feature type="compositionally biased region" description="Basic and acidic residues" evidence="2">
    <location>
        <begin position="38"/>
        <end position="69"/>
    </location>
</feature>
<evidence type="ECO:0000259" key="3">
    <source>
        <dbReference type="PROSITE" id="PS51787"/>
    </source>
</evidence>
<dbReference type="InterPro" id="IPR034750">
    <property type="entry name" value="CULT"/>
</dbReference>
<sequence length="616" mass="69389">MPSYAVFILHVVARSEKVPLLRTAAVHSISRTFAGDTPAHKEPKSPERSKSGSENRMEDDGIPESERLQIEQIMELESEELEVEEVDEEEVSDEDDHHSPAGASASGEYIYDTSLVAMHSYLGDVEDTHNRLAFLDGGAVLTLPLFYLEGVVLFPEATLPLRVVFPNFIAGVERAMRQVDAPYTIGVVRVYRDPSNGRIRLSTTGTTAEVQSRTLLSGQVFSGLSKTCNPAITCQIRQYRRLEDGSVNIVARGQQRFRLKRRWVDVEGSLCGEVRIIREDMPLRTPREAVGKLAPLRNSRASMTQAMRLNGSQHTRQSCEEGNDSDAISDVYDESVSSDDEKFERHFEIQPERSPLDNYTRSVHSDYNKQNADGSPRVGKRPFSYVQPCNKVGWGKYSIGPLRDVPRAFWPSWVYRMYDSYSLARKVADRWKQVVKSPNMDSLVMKPDLLSFHVASKMPVSESARQELLEIDGTTYRLRREIELLESFDKIRCKTCQTLIAKRSDMLVMSSDGPLGAYANPHGFVHEVMTLLRTNGIAVTGPPVKEFSWFPGYAWSIAECITCGLKDIHSFMRVRDSSTSGLLPMVILEKDPIRLEASSESCFYECETQLRYSPGT</sequence>
<dbReference type="EMBL" id="JACGWL010000006">
    <property type="protein sequence ID" value="KAK4401190.1"/>
    <property type="molecule type" value="Genomic_DNA"/>
</dbReference>
<dbReference type="FunFam" id="1.20.58.1480:FF:000007">
    <property type="entry name" value="Lon protease homolog"/>
    <property type="match status" value="1"/>
</dbReference>
<comment type="caution">
    <text evidence="5">The sequence shown here is derived from an EMBL/GenBank/DDBJ whole genome shotgun (WGS) entry which is preliminary data.</text>
</comment>
<dbReference type="GO" id="GO:0031464">
    <property type="term" value="C:Cul4A-RING E3 ubiquitin ligase complex"/>
    <property type="evidence" value="ECO:0007669"/>
    <property type="project" value="TreeGrafter"/>
</dbReference>
<evidence type="ECO:0000259" key="4">
    <source>
        <dbReference type="PROSITE" id="PS51788"/>
    </source>
</evidence>
<evidence type="ECO:0000256" key="2">
    <source>
        <dbReference type="SAM" id="MobiDB-lite"/>
    </source>
</evidence>
<reference evidence="5" key="1">
    <citation type="submission" date="2020-06" db="EMBL/GenBank/DDBJ databases">
        <authorList>
            <person name="Li T."/>
            <person name="Hu X."/>
            <person name="Zhang T."/>
            <person name="Song X."/>
            <person name="Zhang H."/>
            <person name="Dai N."/>
            <person name="Sheng W."/>
            <person name="Hou X."/>
            <person name="Wei L."/>
        </authorList>
    </citation>
    <scope>NUCLEOTIDE SEQUENCE</scope>
    <source>
        <strain evidence="5">K16</strain>
        <tissue evidence="5">Leaf</tissue>
    </source>
</reference>
<dbReference type="Pfam" id="PF02190">
    <property type="entry name" value="LON_substr_bdg"/>
    <property type="match status" value="1"/>
</dbReference>
<protein>
    <submittedName>
        <fullName evidence="5">Protein cereblon</fullName>
    </submittedName>
</protein>
<dbReference type="PANTHER" id="PTHR14255">
    <property type="entry name" value="CEREBLON"/>
    <property type="match status" value="1"/>
</dbReference>
<dbReference type="CDD" id="cd15777">
    <property type="entry name" value="CRBN_C_like"/>
    <property type="match status" value="1"/>
</dbReference>
<dbReference type="Gene3D" id="2.170.150.20">
    <property type="entry name" value="Peptide methionine sulfoxide reductase"/>
    <property type="match status" value="1"/>
</dbReference>
<evidence type="ECO:0000313" key="6">
    <source>
        <dbReference type="Proteomes" id="UP001289374"/>
    </source>
</evidence>
<feature type="region of interest" description="Disordered" evidence="2">
    <location>
        <begin position="32"/>
        <end position="105"/>
    </location>
</feature>
<dbReference type="GO" id="GO:0016567">
    <property type="term" value="P:protein ubiquitination"/>
    <property type="evidence" value="ECO:0007669"/>
    <property type="project" value="TreeGrafter"/>
</dbReference>
<proteinExistence type="inferred from homology"/>
<feature type="domain" description="Lon N-terminal" evidence="3">
    <location>
        <begin position="143"/>
        <end position="489"/>
    </location>
</feature>
<dbReference type="InterPro" id="IPR046336">
    <property type="entry name" value="Lon_prtase_N_sf"/>
</dbReference>
<dbReference type="AlphaFoldDB" id="A0AAE1WX97"/>
<dbReference type="PANTHER" id="PTHR14255:SF4">
    <property type="entry name" value="PROTEIN CEREBLON"/>
    <property type="match status" value="1"/>
</dbReference>
<comment type="similarity">
    <text evidence="1">Belongs to the 4-toluene sulfonate uptake permease (TSUP) (TC 2.A.102) family.</text>
</comment>
<dbReference type="SMART" id="SM00464">
    <property type="entry name" value="LON"/>
    <property type="match status" value="1"/>
</dbReference>
<gene>
    <name evidence="5" type="ORF">Sango_1225100</name>
</gene>
<dbReference type="FunFam" id="2.170.150.20:FF:000007">
    <property type="entry name" value="Protein cereblon"/>
    <property type="match status" value="1"/>
</dbReference>
<accession>A0AAE1WX97</accession>